<dbReference type="GO" id="GO:0016712">
    <property type="term" value="F:oxidoreductase activity, acting on paired donors, with incorporation or reduction of molecular oxygen, reduced flavin or flavoprotein as one donor, and incorporation of one atom of oxygen"/>
    <property type="evidence" value="ECO:0007669"/>
    <property type="project" value="TreeGrafter"/>
</dbReference>
<gene>
    <name evidence="16" type="primary">LOC110981649</name>
</gene>
<organism evidence="15 16">
    <name type="scientific">Acanthaster planci</name>
    <name type="common">Crown-of-thorns starfish</name>
    <dbReference type="NCBI Taxonomy" id="133434"/>
    <lineage>
        <taxon>Eukaryota</taxon>
        <taxon>Metazoa</taxon>
        <taxon>Echinodermata</taxon>
        <taxon>Eleutherozoa</taxon>
        <taxon>Asterozoa</taxon>
        <taxon>Asteroidea</taxon>
        <taxon>Valvatacea</taxon>
        <taxon>Valvatida</taxon>
        <taxon>Acanthasteridae</taxon>
        <taxon>Acanthaster</taxon>
    </lineage>
</organism>
<comment type="similarity">
    <text evidence="4 14">Belongs to the cytochrome P450 family.</text>
</comment>
<dbReference type="Pfam" id="PF00067">
    <property type="entry name" value="p450"/>
    <property type="match status" value="1"/>
</dbReference>
<evidence type="ECO:0000256" key="11">
    <source>
        <dbReference type="ARBA" id="ARBA00023033"/>
    </source>
</evidence>
<sequence>MEEARHLCRALEQTGKGTFFDPRNQIQMAVANIICTFCFGRRFDYTSSELHQLVSGLQAVSHISGLSITREIPLLFLAPRFKEFREGELTYRQIINDLVTHHKETFDPSHHRDLTDKLIQETSNKDSIFSFGGDRIFRTLMDMFAAGADTTSSVLQFALWHMALYPKIQQKVRSEILTAIGADQAPELSDRPRLPYTQATVNEVLRLSHPVPLSLLHRTTAPLELAGYHIPKGTELMTPIACLNIDPRIWREPDIFNPERFLSEDGKTVVQPPGFLPFGTGCRMCLGETLARTELFLFFAAIMQRFMFDLPPDAPKSHSGFLGFFLWFPDQFKISATPNFQSQG</sequence>
<dbReference type="InterPro" id="IPR050182">
    <property type="entry name" value="Cytochrome_P450_fam2"/>
</dbReference>
<dbReference type="InterPro" id="IPR002401">
    <property type="entry name" value="Cyt_P450_E_grp-I"/>
</dbReference>
<evidence type="ECO:0000256" key="2">
    <source>
        <dbReference type="ARBA" id="ARBA00004174"/>
    </source>
</evidence>
<dbReference type="Gene3D" id="1.10.630.10">
    <property type="entry name" value="Cytochrome P450"/>
    <property type="match status" value="1"/>
</dbReference>
<dbReference type="GO" id="GO:0006805">
    <property type="term" value="P:xenobiotic metabolic process"/>
    <property type="evidence" value="ECO:0007669"/>
    <property type="project" value="TreeGrafter"/>
</dbReference>
<keyword evidence="6 13" id="KW-0479">Metal-binding</keyword>
<proteinExistence type="inferred from homology"/>
<dbReference type="GO" id="GO:0008395">
    <property type="term" value="F:steroid hydroxylase activity"/>
    <property type="evidence" value="ECO:0007669"/>
    <property type="project" value="TreeGrafter"/>
</dbReference>
<evidence type="ECO:0000313" key="15">
    <source>
        <dbReference type="Proteomes" id="UP000694845"/>
    </source>
</evidence>
<dbReference type="GO" id="GO:0020037">
    <property type="term" value="F:heme binding"/>
    <property type="evidence" value="ECO:0007669"/>
    <property type="project" value="InterPro"/>
</dbReference>
<protein>
    <submittedName>
        <fullName evidence="16">Cytochrome P450 2U1-like</fullName>
    </submittedName>
</protein>
<evidence type="ECO:0000256" key="13">
    <source>
        <dbReference type="PIRSR" id="PIRSR602401-1"/>
    </source>
</evidence>
<keyword evidence="12" id="KW-0472">Membrane</keyword>
<comment type="subcellular location">
    <subcellularLocation>
        <location evidence="3">Endoplasmic reticulum membrane</location>
        <topology evidence="3">Peripheral membrane protein</topology>
    </subcellularLocation>
    <subcellularLocation>
        <location evidence="2">Microsome membrane</location>
        <topology evidence="2">Peripheral membrane protein</topology>
    </subcellularLocation>
</comment>
<dbReference type="RefSeq" id="XP_022095076.1">
    <property type="nucleotide sequence ID" value="XM_022239384.1"/>
</dbReference>
<evidence type="ECO:0000256" key="5">
    <source>
        <dbReference type="ARBA" id="ARBA00022617"/>
    </source>
</evidence>
<keyword evidence="8" id="KW-0492">Microsome</keyword>
<evidence type="ECO:0000256" key="3">
    <source>
        <dbReference type="ARBA" id="ARBA00004406"/>
    </source>
</evidence>
<name>A0A8B7YUS0_ACAPL</name>
<dbReference type="GO" id="GO:0006082">
    <property type="term" value="P:organic acid metabolic process"/>
    <property type="evidence" value="ECO:0007669"/>
    <property type="project" value="TreeGrafter"/>
</dbReference>
<dbReference type="FunFam" id="1.10.630.10:FF:000238">
    <property type="entry name" value="Cytochrome P450 2A6"/>
    <property type="match status" value="1"/>
</dbReference>
<comment type="cofactor">
    <cofactor evidence="1 13">
        <name>heme</name>
        <dbReference type="ChEBI" id="CHEBI:30413"/>
    </cofactor>
</comment>
<evidence type="ECO:0000256" key="8">
    <source>
        <dbReference type="ARBA" id="ARBA00022848"/>
    </source>
</evidence>
<evidence type="ECO:0000256" key="4">
    <source>
        <dbReference type="ARBA" id="ARBA00010617"/>
    </source>
</evidence>
<reference evidence="16" key="1">
    <citation type="submission" date="2025-08" db="UniProtKB">
        <authorList>
            <consortium name="RefSeq"/>
        </authorList>
    </citation>
    <scope>IDENTIFICATION</scope>
</reference>
<keyword evidence="11 14" id="KW-0503">Monooxygenase</keyword>
<evidence type="ECO:0000256" key="10">
    <source>
        <dbReference type="ARBA" id="ARBA00023004"/>
    </source>
</evidence>
<dbReference type="GeneID" id="110981649"/>
<keyword evidence="5 13" id="KW-0349">Heme</keyword>
<evidence type="ECO:0000256" key="12">
    <source>
        <dbReference type="ARBA" id="ARBA00023136"/>
    </source>
</evidence>
<dbReference type="SUPFAM" id="SSF48264">
    <property type="entry name" value="Cytochrome P450"/>
    <property type="match status" value="1"/>
</dbReference>
<dbReference type="OMA" id="FALWHMA"/>
<accession>A0A8B7YUS0</accession>
<feature type="binding site" description="axial binding residue" evidence="13">
    <location>
        <position position="285"/>
    </location>
    <ligand>
        <name>heme</name>
        <dbReference type="ChEBI" id="CHEBI:30413"/>
    </ligand>
    <ligandPart>
        <name>Fe</name>
        <dbReference type="ChEBI" id="CHEBI:18248"/>
    </ligandPart>
</feature>
<evidence type="ECO:0000256" key="14">
    <source>
        <dbReference type="RuleBase" id="RU000461"/>
    </source>
</evidence>
<keyword evidence="9 14" id="KW-0560">Oxidoreductase</keyword>
<evidence type="ECO:0000256" key="9">
    <source>
        <dbReference type="ARBA" id="ARBA00023002"/>
    </source>
</evidence>
<keyword evidence="15" id="KW-1185">Reference proteome</keyword>
<keyword evidence="10 13" id="KW-0408">Iron</keyword>
<dbReference type="PRINTS" id="PR00385">
    <property type="entry name" value="P450"/>
</dbReference>
<dbReference type="InterPro" id="IPR036396">
    <property type="entry name" value="Cyt_P450_sf"/>
</dbReference>
<evidence type="ECO:0000256" key="6">
    <source>
        <dbReference type="ARBA" id="ARBA00022723"/>
    </source>
</evidence>
<dbReference type="PROSITE" id="PS00086">
    <property type="entry name" value="CYTOCHROME_P450"/>
    <property type="match status" value="1"/>
</dbReference>
<dbReference type="OrthoDB" id="2789670at2759"/>
<dbReference type="KEGG" id="aplc:110981649"/>
<dbReference type="GO" id="GO:0005506">
    <property type="term" value="F:iron ion binding"/>
    <property type="evidence" value="ECO:0007669"/>
    <property type="project" value="InterPro"/>
</dbReference>
<dbReference type="PANTHER" id="PTHR24300:SF397">
    <property type="entry name" value="CYTOCHROME P450 2U1"/>
    <property type="match status" value="1"/>
</dbReference>
<dbReference type="PANTHER" id="PTHR24300">
    <property type="entry name" value="CYTOCHROME P450 508A4-RELATED"/>
    <property type="match status" value="1"/>
</dbReference>
<dbReference type="PRINTS" id="PR00463">
    <property type="entry name" value="EP450I"/>
</dbReference>
<dbReference type="Proteomes" id="UP000694845">
    <property type="component" value="Unplaced"/>
</dbReference>
<evidence type="ECO:0000313" key="16">
    <source>
        <dbReference type="RefSeq" id="XP_022095076.1"/>
    </source>
</evidence>
<dbReference type="InterPro" id="IPR017972">
    <property type="entry name" value="Cyt_P450_CS"/>
</dbReference>
<dbReference type="InterPro" id="IPR001128">
    <property type="entry name" value="Cyt_P450"/>
</dbReference>
<evidence type="ECO:0000256" key="1">
    <source>
        <dbReference type="ARBA" id="ARBA00001971"/>
    </source>
</evidence>
<evidence type="ECO:0000256" key="7">
    <source>
        <dbReference type="ARBA" id="ARBA00022824"/>
    </source>
</evidence>
<dbReference type="GO" id="GO:0005789">
    <property type="term" value="C:endoplasmic reticulum membrane"/>
    <property type="evidence" value="ECO:0007669"/>
    <property type="project" value="UniProtKB-SubCell"/>
</dbReference>
<dbReference type="AlphaFoldDB" id="A0A8B7YUS0"/>
<keyword evidence="7" id="KW-0256">Endoplasmic reticulum</keyword>